<evidence type="ECO:0000256" key="4">
    <source>
        <dbReference type="ARBA" id="ARBA00023136"/>
    </source>
</evidence>
<feature type="transmembrane region" description="Helical" evidence="5">
    <location>
        <begin position="291"/>
        <end position="311"/>
    </location>
</feature>
<dbReference type="PANTHER" id="PTHR23501">
    <property type="entry name" value="MAJOR FACILITATOR SUPERFAMILY"/>
    <property type="match status" value="1"/>
</dbReference>
<dbReference type="Proteomes" id="UP000094444">
    <property type="component" value="Unassembled WGS sequence"/>
</dbReference>
<proteinExistence type="predicted"/>
<feature type="transmembrane region" description="Helical" evidence="5">
    <location>
        <begin position="145"/>
        <end position="164"/>
    </location>
</feature>
<dbReference type="InterPro" id="IPR011701">
    <property type="entry name" value="MFS"/>
</dbReference>
<evidence type="ECO:0000256" key="2">
    <source>
        <dbReference type="ARBA" id="ARBA00022692"/>
    </source>
</evidence>
<keyword evidence="3 5" id="KW-1133">Transmembrane helix</keyword>
<evidence type="ECO:0000259" key="6">
    <source>
        <dbReference type="PROSITE" id="PS50850"/>
    </source>
</evidence>
<feature type="transmembrane region" description="Helical" evidence="5">
    <location>
        <begin position="323"/>
        <end position="346"/>
    </location>
</feature>
<dbReference type="InterPro" id="IPR020846">
    <property type="entry name" value="MFS_dom"/>
</dbReference>
<organism evidence="7 8">
    <name type="scientific">Diaporthe helianthi</name>
    <dbReference type="NCBI Taxonomy" id="158607"/>
    <lineage>
        <taxon>Eukaryota</taxon>
        <taxon>Fungi</taxon>
        <taxon>Dikarya</taxon>
        <taxon>Ascomycota</taxon>
        <taxon>Pezizomycotina</taxon>
        <taxon>Sordariomycetes</taxon>
        <taxon>Sordariomycetidae</taxon>
        <taxon>Diaporthales</taxon>
        <taxon>Diaporthaceae</taxon>
        <taxon>Diaporthe</taxon>
    </lineage>
</organism>
<evidence type="ECO:0000313" key="7">
    <source>
        <dbReference type="EMBL" id="POS71965.1"/>
    </source>
</evidence>
<feature type="domain" description="Major facilitator superfamily (MFS) profile" evidence="6">
    <location>
        <begin position="80"/>
        <end position="427"/>
    </location>
</feature>
<gene>
    <name evidence="7" type="ORF">DHEL01_v209644</name>
</gene>
<dbReference type="Gene3D" id="1.20.1250.20">
    <property type="entry name" value="MFS general substrate transporter like domains"/>
    <property type="match status" value="1"/>
</dbReference>
<feature type="transmembrane region" description="Helical" evidence="5">
    <location>
        <begin position="117"/>
        <end position="133"/>
    </location>
</feature>
<dbReference type="SUPFAM" id="SSF103473">
    <property type="entry name" value="MFS general substrate transporter"/>
    <property type="match status" value="2"/>
</dbReference>
<feature type="transmembrane region" description="Helical" evidence="5">
    <location>
        <begin position="402"/>
        <end position="422"/>
    </location>
</feature>
<keyword evidence="4 5" id="KW-0472">Membrane</keyword>
<dbReference type="STRING" id="158607.A0A2P5HP11"/>
<keyword evidence="2 5" id="KW-0812">Transmembrane</keyword>
<feature type="transmembrane region" description="Helical" evidence="5">
    <location>
        <begin position="203"/>
        <end position="222"/>
    </location>
</feature>
<feature type="transmembrane region" description="Helical" evidence="5">
    <location>
        <begin position="234"/>
        <end position="254"/>
    </location>
</feature>
<evidence type="ECO:0000256" key="1">
    <source>
        <dbReference type="ARBA" id="ARBA00004141"/>
    </source>
</evidence>
<feature type="transmembrane region" description="Helical" evidence="5">
    <location>
        <begin position="261"/>
        <end position="279"/>
    </location>
</feature>
<reference evidence="7" key="1">
    <citation type="submission" date="2017-09" db="EMBL/GenBank/DDBJ databases">
        <title>Polyketide synthases of a Diaporthe helianthi virulent isolate.</title>
        <authorList>
            <person name="Baroncelli R."/>
        </authorList>
    </citation>
    <scope>NUCLEOTIDE SEQUENCE [LARGE SCALE GENOMIC DNA]</scope>
    <source>
        <strain evidence="7">7/96</strain>
    </source>
</reference>
<dbReference type="InParanoid" id="A0A2P5HP11"/>
<dbReference type="PROSITE" id="PS50850">
    <property type="entry name" value="MFS"/>
    <property type="match status" value="1"/>
</dbReference>
<evidence type="ECO:0000256" key="5">
    <source>
        <dbReference type="SAM" id="Phobius"/>
    </source>
</evidence>
<dbReference type="AlphaFoldDB" id="A0A2P5HP11"/>
<protein>
    <submittedName>
        <fullName evidence="7">Major facilitator superfamily transporter</fullName>
    </submittedName>
</protein>
<dbReference type="InterPro" id="IPR036259">
    <property type="entry name" value="MFS_trans_sf"/>
</dbReference>
<comment type="caution">
    <text evidence="7">The sequence shown here is derived from an EMBL/GenBank/DDBJ whole genome shotgun (WGS) entry which is preliminary data.</text>
</comment>
<feature type="transmembrane region" description="Helical" evidence="5">
    <location>
        <begin position="170"/>
        <end position="191"/>
    </location>
</feature>
<accession>A0A2P5HP11</accession>
<keyword evidence="8" id="KW-1185">Reference proteome</keyword>
<dbReference type="GO" id="GO:0015174">
    <property type="term" value="F:basic amino acid transmembrane transporter activity"/>
    <property type="evidence" value="ECO:0007669"/>
    <property type="project" value="TreeGrafter"/>
</dbReference>
<dbReference type="OrthoDB" id="6770063at2759"/>
<evidence type="ECO:0000256" key="3">
    <source>
        <dbReference type="ARBA" id="ARBA00022989"/>
    </source>
</evidence>
<name>A0A2P5HP11_DIAHE</name>
<evidence type="ECO:0000313" key="8">
    <source>
        <dbReference type="Proteomes" id="UP000094444"/>
    </source>
</evidence>
<dbReference type="EMBL" id="MAVT02001123">
    <property type="protein sequence ID" value="POS71965.1"/>
    <property type="molecule type" value="Genomic_DNA"/>
</dbReference>
<dbReference type="Pfam" id="PF07690">
    <property type="entry name" value="MFS_1"/>
    <property type="match status" value="1"/>
</dbReference>
<dbReference type="GO" id="GO:0000329">
    <property type="term" value="C:fungal-type vacuole membrane"/>
    <property type="evidence" value="ECO:0007669"/>
    <property type="project" value="TreeGrafter"/>
</dbReference>
<feature type="transmembrane region" description="Helical" evidence="5">
    <location>
        <begin position="76"/>
        <end position="105"/>
    </location>
</feature>
<dbReference type="Gene3D" id="1.20.1720.10">
    <property type="entry name" value="Multidrug resistance protein D"/>
    <property type="match status" value="1"/>
</dbReference>
<sequence>MSTSKHQAKTAVDFCCCVVYRVDGLGSCMPPTEYGSSSESSSLLSRSEDEEASLDANAAPPGADGLQTHEPLSSTAILWIVLPMLLAVFIANADGSIVMATHAIIASEFMALESSSWLYTGFMLASTATQTTLGQLSEIFGRKAIIILCYAVFGLGCLVVGAAHSMASAIAGRILSGAVSAGSNVLVSLVITDLLPVREVATWRSYVNVVAMMFSVPLYFQVTQRVSNTAAGAHLMPAVIGNAIGGIISGYFIRNTGRYKWLVYLATLMSASAYTLLILRWHGQTNWLESLYIFPGGFGTGVALSAVFIAVQASVNKSQVAPAISALYLASGFGTVVGLAAVSATFQTGLRSTLEARLMSMHLNEESRSEILEKALASVEYIYKASGDVAEAITESYVDGLWYSHIVSLGASLLAFLLTPLLREYKL</sequence>
<comment type="subcellular location">
    <subcellularLocation>
        <location evidence="1">Membrane</location>
        <topology evidence="1">Multi-pass membrane protein</topology>
    </subcellularLocation>
</comment>
<dbReference type="PANTHER" id="PTHR23501:SF33">
    <property type="entry name" value="MAJOR FACILITATOR SUPERFAMILY (MFS) PROFILE DOMAIN-CONTAINING PROTEIN"/>
    <property type="match status" value="1"/>
</dbReference>